<reference evidence="1 2" key="1">
    <citation type="submission" date="2016-02" db="EMBL/GenBank/DDBJ databases">
        <title>Band-tailed pigeon sequencing and assembly.</title>
        <authorList>
            <person name="Soares A.E."/>
            <person name="Novak B.J."/>
            <person name="Rice E.S."/>
            <person name="O'Connell B."/>
            <person name="Chang D."/>
            <person name="Weber S."/>
            <person name="Shapiro B."/>
        </authorList>
    </citation>
    <scope>NUCLEOTIDE SEQUENCE [LARGE SCALE GENOMIC DNA]</scope>
    <source>
        <strain evidence="1">BTP2013</strain>
        <tissue evidence="1">Blood</tissue>
    </source>
</reference>
<organism evidence="1 2">
    <name type="scientific">Patagioenas fasciata monilis</name>
    <dbReference type="NCBI Taxonomy" id="372326"/>
    <lineage>
        <taxon>Eukaryota</taxon>
        <taxon>Metazoa</taxon>
        <taxon>Chordata</taxon>
        <taxon>Craniata</taxon>
        <taxon>Vertebrata</taxon>
        <taxon>Euteleostomi</taxon>
        <taxon>Archelosauria</taxon>
        <taxon>Archosauria</taxon>
        <taxon>Dinosauria</taxon>
        <taxon>Saurischia</taxon>
        <taxon>Theropoda</taxon>
        <taxon>Coelurosauria</taxon>
        <taxon>Aves</taxon>
        <taxon>Neognathae</taxon>
        <taxon>Neoaves</taxon>
        <taxon>Columbimorphae</taxon>
        <taxon>Columbiformes</taxon>
        <taxon>Columbidae</taxon>
        <taxon>Patagioenas</taxon>
    </lineage>
</organism>
<comment type="caution">
    <text evidence="1">The sequence shown here is derived from an EMBL/GenBank/DDBJ whole genome shotgun (WGS) entry which is preliminary data.</text>
</comment>
<keyword evidence="2" id="KW-1185">Reference proteome</keyword>
<name>A0A1V4KF12_PATFA</name>
<accession>A0A1V4KF12</accession>
<gene>
    <name evidence="1" type="ORF">AV530_010455</name>
</gene>
<dbReference type="AlphaFoldDB" id="A0A1V4KF12"/>
<evidence type="ECO:0000313" key="2">
    <source>
        <dbReference type="Proteomes" id="UP000190648"/>
    </source>
</evidence>
<sequence>MLRSDTAARGSRRPRRGWLKALESLPPWASTGSSPGCSCVPLACPRPRGWSGRHFPPPSCDPAVTAL</sequence>
<dbReference type="EMBL" id="LSYS01003385">
    <property type="protein sequence ID" value="OPJ83018.1"/>
    <property type="molecule type" value="Genomic_DNA"/>
</dbReference>
<evidence type="ECO:0000313" key="1">
    <source>
        <dbReference type="EMBL" id="OPJ83018.1"/>
    </source>
</evidence>
<protein>
    <submittedName>
        <fullName evidence="1">Uncharacterized protein</fullName>
    </submittedName>
</protein>
<proteinExistence type="predicted"/>
<dbReference type="Proteomes" id="UP000190648">
    <property type="component" value="Unassembled WGS sequence"/>
</dbReference>